<evidence type="ECO:0000313" key="3">
    <source>
        <dbReference type="Proteomes" id="UP000290283"/>
    </source>
</evidence>
<comment type="caution">
    <text evidence="2">The sequence shown here is derived from an EMBL/GenBank/DDBJ whole genome shotgun (WGS) entry which is preliminary data.</text>
</comment>
<organism evidence="2 3">
    <name type="scientific">Flavobacterium amnicola</name>
    <dbReference type="NCBI Taxonomy" id="2506422"/>
    <lineage>
        <taxon>Bacteria</taxon>
        <taxon>Pseudomonadati</taxon>
        <taxon>Bacteroidota</taxon>
        <taxon>Flavobacteriia</taxon>
        <taxon>Flavobacteriales</taxon>
        <taxon>Flavobacteriaceae</taxon>
        <taxon>Flavobacterium</taxon>
    </lineage>
</organism>
<name>A0A4Q1K4X9_9FLAO</name>
<reference evidence="3" key="1">
    <citation type="submission" date="2019-01" db="EMBL/GenBank/DDBJ databases">
        <title>Cytophagaceae bacterium strain CAR-16.</title>
        <authorList>
            <person name="Chen W.-M."/>
        </authorList>
    </citation>
    <scope>NUCLEOTIDE SEQUENCE [LARGE SCALE GENOMIC DNA]</scope>
    <source>
        <strain evidence="3">LLJ-11</strain>
    </source>
</reference>
<accession>A0A4Q1K4X9</accession>
<dbReference type="Proteomes" id="UP000290283">
    <property type="component" value="Unassembled WGS sequence"/>
</dbReference>
<dbReference type="AlphaFoldDB" id="A0A4Q1K4X9"/>
<protein>
    <submittedName>
        <fullName evidence="2">DUF2490 domain-containing protein</fullName>
    </submittedName>
</protein>
<gene>
    <name evidence="2" type="ORF">EQG63_00945</name>
</gene>
<proteinExistence type="predicted"/>
<evidence type="ECO:0000256" key="1">
    <source>
        <dbReference type="SAM" id="SignalP"/>
    </source>
</evidence>
<dbReference type="OrthoDB" id="1118734at2"/>
<feature type="signal peptide" evidence="1">
    <location>
        <begin position="1"/>
        <end position="26"/>
    </location>
</feature>
<keyword evidence="3" id="KW-1185">Reference proteome</keyword>
<keyword evidence="1" id="KW-0732">Signal</keyword>
<sequence>MLKLKLIRSIFLTGVMVLGLVQNSNAQSKSNNNDVWFHYAGKNMLSKKLSLTLEGSVRFANGLKEKQQWFVRPSVDYHFAKSLVMSVGYTYYDTYVYGEIPMNKITIPEHHVWWQTTFVHNKKELKFTHRLRDENRFVGIATQNNQGKLEISNYEYRNRLRYMFLLNHPLLKKDEKTKVFAVLGDEVFVNIGVKEAKTVIQQNRIIGGFGYNFDAHHQIQLNYIHQNIWNLKNTIQENNPTIRISYITNFDWFEEKLN</sequence>
<evidence type="ECO:0000313" key="2">
    <source>
        <dbReference type="EMBL" id="RXR20530.1"/>
    </source>
</evidence>
<dbReference type="InterPro" id="IPR019619">
    <property type="entry name" value="DUF2490"/>
</dbReference>
<feature type="chain" id="PRO_5020288662" evidence="1">
    <location>
        <begin position="27"/>
        <end position="258"/>
    </location>
</feature>
<dbReference type="EMBL" id="SBKO01000001">
    <property type="protein sequence ID" value="RXR20530.1"/>
    <property type="molecule type" value="Genomic_DNA"/>
</dbReference>
<dbReference type="Pfam" id="PF10677">
    <property type="entry name" value="DUF2490"/>
    <property type="match status" value="1"/>
</dbReference>